<dbReference type="Gene3D" id="3.20.20.100">
    <property type="entry name" value="NADP-dependent oxidoreductase domain"/>
    <property type="match status" value="1"/>
</dbReference>
<dbReference type="NCBIfam" id="NF007912">
    <property type="entry name" value="PRK10625.1"/>
    <property type="match status" value="1"/>
</dbReference>
<dbReference type="PRINTS" id="PR00069">
    <property type="entry name" value="ALDKETRDTASE"/>
</dbReference>
<dbReference type="FunFam" id="3.20.20.100:FF:000005">
    <property type="entry name" value="NADP(H)-dependent aldo-keto reductase"/>
    <property type="match status" value="1"/>
</dbReference>
<dbReference type="InterPro" id="IPR020471">
    <property type="entry name" value="AKR"/>
</dbReference>
<dbReference type="InterPro" id="IPR050523">
    <property type="entry name" value="AKR_Detox_Biosynth"/>
</dbReference>
<evidence type="ECO:0000256" key="3">
    <source>
        <dbReference type="ARBA" id="ARBA00038157"/>
    </source>
</evidence>
<gene>
    <name evidence="6" type="ORF">G5B37_08425</name>
</gene>
<keyword evidence="2" id="KW-0560">Oxidoreductase</keyword>
<dbReference type="CDD" id="cd19094">
    <property type="entry name" value="AKR_Tas-like"/>
    <property type="match status" value="1"/>
</dbReference>
<dbReference type="Proteomes" id="UP000505306">
    <property type="component" value="Chromosome"/>
</dbReference>
<keyword evidence="7" id="KW-1185">Reference proteome</keyword>
<dbReference type="InterPro" id="IPR036812">
    <property type="entry name" value="NAD(P)_OxRdtase_dom_sf"/>
</dbReference>
<dbReference type="RefSeq" id="WP_164679600.1">
    <property type="nucleotide sequence ID" value="NZ_CP049057.1"/>
</dbReference>
<dbReference type="AlphaFoldDB" id="A0A6G6GLX0"/>
<accession>A0A6G6GLX0</accession>
<organism evidence="6 7">
    <name type="scientific">Rasiella rasia</name>
    <dbReference type="NCBI Taxonomy" id="2744027"/>
    <lineage>
        <taxon>Bacteria</taxon>
        <taxon>Pseudomonadati</taxon>
        <taxon>Bacteroidota</taxon>
        <taxon>Flavobacteriia</taxon>
        <taxon>Flavobacteriales</taxon>
        <taxon>Flavobacteriaceae</taxon>
        <taxon>Rasiella</taxon>
    </lineage>
</organism>
<evidence type="ECO:0000313" key="7">
    <source>
        <dbReference type="Proteomes" id="UP000505306"/>
    </source>
</evidence>
<evidence type="ECO:0000256" key="2">
    <source>
        <dbReference type="ARBA" id="ARBA00023002"/>
    </source>
</evidence>
<proteinExistence type="inferred from homology"/>
<name>A0A6G6GLX0_9FLAO</name>
<evidence type="ECO:0000313" key="6">
    <source>
        <dbReference type="EMBL" id="QIE59586.1"/>
    </source>
</evidence>
<dbReference type="EMBL" id="CP049057">
    <property type="protein sequence ID" value="QIE59586.1"/>
    <property type="molecule type" value="Genomic_DNA"/>
</dbReference>
<comment type="similarity">
    <text evidence="3">Belongs to the aldo/keto reductase family. Aldo/keto reductase 2 subfamily.</text>
</comment>
<evidence type="ECO:0000256" key="4">
    <source>
        <dbReference type="ARBA" id="ARBA00070119"/>
    </source>
</evidence>
<dbReference type="PANTHER" id="PTHR43364">
    <property type="entry name" value="NADH-SPECIFIC METHYLGLYOXAL REDUCTASE-RELATED"/>
    <property type="match status" value="1"/>
</dbReference>
<sequence length="346" mass="39437">MKYTNLPNTNLQVSKICLGTMTYGRQNSEVEAHQQMTYALDKGVNFFDTAEMYAVPFTPETQGLTEQYIGTWLAKTGHRDKVVLASKITGTGRGIFKSIREDLDFSVTSLDDALHKSLKRLQTDYLDLYQLHWPERTVNIFGVREYAHAENTQWEDNIAEILERLEVYVKQGKVRHIGLSNETPYGVMRYMEEHRKGKRKMVSVQNAYSLLQRRDEVGLSEVLQMENIGYLPYSPLAFGVLSGKYLNHKKPEGARITQFPQYSRYSSEASMKATLRYAQIAERHGLTLAQLALAFVNSRSFVTATIIGATTLKQLEENVDSINVTLSEEILKEIEQVHQEMPNPAP</sequence>
<reference evidence="6 7" key="1">
    <citation type="submission" date="2020-02" db="EMBL/GenBank/DDBJ databases">
        <title>Complete genome sequence of Flavobacteriaceae bacterium.</title>
        <authorList>
            <person name="Kim S.-J."/>
            <person name="Kim Y.-S."/>
            <person name="Kim K.-H."/>
        </authorList>
    </citation>
    <scope>NUCLEOTIDE SEQUENCE [LARGE SCALE GENOMIC DNA]</scope>
    <source>
        <strain evidence="6 7">RR4-40</strain>
    </source>
</reference>
<feature type="domain" description="NADP-dependent oxidoreductase" evidence="5">
    <location>
        <begin position="15"/>
        <end position="337"/>
    </location>
</feature>
<dbReference type="KEGG" id="mgel:G5B37_08425"/>
<protein>
    <recommendedName>
        <fullName evidence="4">Protein tas</fullName>
    </recommendedName>
</protein>
<dbReference type="InterPro" id="IPR023210">
    <property type="entry name" value="NADP_OxRdtase_dom"/>
</dbReference>
<evidence type="ECO:0000256" key="1">
    <source>
        <dbReference type="ARBA" id="ARBA00022857"/>
    </source>
</evidence>
<evidence type="ECO:0000259" key="5">
    <source>
        <dbReference type="Pfam" id="PF00248"/>
    </source>
</evidence>
<dbReference type="SUPFAM" id="SSF51430">
    <property type="entry name" value="NAD(P)-linked oxidoreductase"/>
    <property type="match status" value="1"/>
</dbReference>
<dbReference type="Pfam" id="PF00248">
    <property type="entry name" value="Aldo_ket_red"/>
    <property type="match status" value="1"/>
</dbReference>
<dbReference type="PANTHER" id="PTHR43364:SF4">
    <property type="entry name" value="NAD(P)-LINKED OXIDOREDUCTASE SUPERFAMILY PROTEIN"/>
    <property type="match status" value="1"/>
</dbReference>
<keyword evidence="1" id="KW-0521">NADP</keyword>
<dbReference type="GO" id="GO:0016491">
    <property type="term" value="F:oxidoreductase activity"/>
    <property type="evidence" value="ECO:0007669"/>
    <property type="project" value="UniProtKB-KW"/>
</dbReference>